<feature type="transmembrane region" description="Helical" evidence="5">
    <location>
        <begin position="20"/>
        <end position="39"/>
    </location>
</feature>
<dbReference type="InterPro" id="IPR036890">
    <property type="entry name" value="HATPase_C_sf"/>
</dbReference>
<dbReference type="InterPro" id="IPR050482">
    <property type="entry name" value="Sensor_HK_TwoCompSys"/>
</dbReference>
<keyword evidence="5" id="KW-0472">Membrane</keyword>
<dbReference type="InterPro" id="IPR011712">
    <property type="entry name" value="Sig_transdc_His_kin_sub3_dim/P"/>
</dbReference>
<keyword evidence="4" id="KW-0175">Coiled coil</keyword>
<keyword evidence="3" id="KW-0902">Two-component regulatory system</keyword>
<dbReference type="GO" id="GO:0016020">
    <property type="term" value="C:membrane"/>
    <property type="evidence" value="ECO:0007669"/>
    <property type="project" value="InterPro"/>
</dbReference>
<keyword evidence="8" id="KW-1185">Reference proteome</keyword>
<accession>A0A8J3QGI3</accession>
<dbReference type="GO" id="GO:0000155">
    <property type="term" value="F:phosphorelay sensor kinase activity"/>
    <property type="evidence" value="ECO:0007669"/>
    <property type="project" value="InterPro"/>
</dbReference>
<evidence type="ECO:0000256" key="1">
    <source>
        <dbReference type="ARBA" id="ARBA00022679"/>
    </source>
</evidence>
<feature type="transmembrane region" description="Helical" evidence="5">
    <location>
        <begin position="115"/>
        <end position="138"/>
    </location>
</feature>
<sequence length="367" mass="38565">MAAVTGVLYTLEDGIAPVQRFAALGMLAILSVWYAKTAARVLQRERARLGLVYLIGAVPLTLAMFAIRPVGAMMLFALYPHIWALLPVSRAIVATAVTIAGTAIITLVDAELEPIALLEALIPAAIGLVVATAVGVWVGRIIEQSKQRAELVAELAAARAQLARVSREAGALAERERLARDIHDTLAQGFASVVLLLEAADAAGGIGAARQYIDRARQTAQENLAEARALVGELTPPALRDASLPDALRHLVTRLGPELGLVPALSVTGSARALPADQEVVLLRVAQEALTNVRRHAAASRVEVALSYHDSGVSLSVKDNGRGFDPARVTGGFGLAGMRDRVTQLGGRLELCASASQGATIRAELMS</sequence>
<dbReference type="Proteomes" id="UP000612899">
    <property type="component" value="Unassembled WGS sequence"/>
</dbReference>
<feature type="transmembrane region" description="Helical" evidence="5">
    <location>
        <begin position="51"/>
        <end position="79"/>
    </location>
</feature>
<dbReference type="PROSITE" id="PS50109">
    <property type="entry name" value="HIS_KIN"/>
    <property type="match status" value="1"/>
</dbReference>
<dbReference type="SMART" id="SM00387">
    <property type="entry name" value="HATPase_c"/>
    <property type="match status" value="1"/>
</dbReference>
<dbReference type="Pfam" id="PF07730">
    <property type="entry name" value="HisKA_3"/>
    <property type="match status" value="1"/>
</dbReference>
<comment type="caution">
    <text evidence="7">The sequence shown here is derived from an EMBL/GenBank/DDBJ whole genome shotgun (WGS) entry which is preliminary data.</text>
</comment>
<gene>
    <name evidence="7" type="ORF">Rhe02_87160</name>
</gene>
<keyword evidence="5" id="KW-0812">Transmembrane</keyword>
<dbReference type="InterPro" id="IPR017205">
    <property type="entry name" value="Sig_transdc_His_kinase_ChrS"/>
</dbReference>
<dbReference type="PANTHER" id="PTHR24421">
    <property type="entry name" value="NITRATE/NITRITE SENSOR PROTEIN NARX-RELATED"/>
    <property type="match status" value="1"/>
</dbReference>
<dbReference type="InterPro" id="IPR005467">
    <property type="entry name" value="His_kinase_dom"/>
</dbReference>
<reference evidence="7" key="1">
    <citation type="submission" date="2021-01" db="EMBL/GenBank/DDBJ databases">
        <title>Whole genome shotgun sequence of Rhizocola hellebori NBRC 109834.</title>
        <authorList>
            <person name="Komaki H."/>
            <person name="Tamura T."/>
        </authorList>
    </citation>
    <scope>NUCLEOTIDE SEQUENCE</scope>
    <source>
        <strain evidence="7">NBRC 109834</strain>
    </source>
</reference>
<dbReference type="EMBL" id="BONY01000101">
    <property type="protein sequence ID" value="GIH10649.1"/>
    <property type="molecule type" value="Genomic_DNA"/>
</dbReference>
<dbReference type="AlphaFoldDB" id="A0A8J3QGI3"/>
<proteinExistence type="predicted"/>
<dbReference type="SUPFAM" id="SSF55874">
    <property type="entry name" value="ATPase domain of HSP90 chaperone/DNA topoisomerase II/histidine kinase"/>
    <property type="match status" value="1"/>
</dbReference>
<evidence type="ECO:0000259" key="6">
    <source>
        <dbReference type="PROSITE" id="PS50109"/>
    </source>
</evidence>
<evidence type="ECO:0000313" key="7">
    <source>
        <dbReference type="EMBL" id="GIH10649.1"/>
    </source>
</evidence>
<keyword evidence="5" id="KW-1133">Transmembrane helix</keyword>
<feature type="domain" description="Histidine kinase" evidence="6">
    <location>
        <begin position="282"/>
        <end position="367"/>
    </location>
</feature>
<keyword evidence="2 7" id="KW-0418">Kinase</keyword>
<evidence type="ECO:0000256" key="3">
    <source>
        <dbReference type="ARBA" id="ARBA00023012"/>
    </source>
</evidence>
<evidence type="ECO:0000313" key="8">
    <source>
        <dbReference type="Proteomes" id="UP000612899"/>
    </source>
</evidence>
<dbReference type="GO" id="GO:0046983">
    <property type="term" value="F:protein dimerization activity"/>
    <property type="evidence" value="ECO:0007669"/>
    <property type="project" value="InterPro"/>
</dbReference>
<dbReference type="Pfam" id="PF02518">
    <property type="entry name" value="HATPase_c"/>
    <property type="match status" value="1"/>
</dbReference>
<dbReference type="Gene3D" id="1.20.5.1930">
    <property type="match status" value="1"/>
</dbReference>
<evidence type="ECO:0000256" key="5">
    <source>
        <dbReference type="SAM" id="Phobius"/>
    </source>
</evidence>
<feature type="coiled-coil region" evidence="4">
    <location>
        <begin position="141"/>
        <end position="175"/>
    </location>
</feature>
<protein>
    <submittedName>
        <fullName evidence="7">Two-component sensor histidine kinase</fullName>
    </submittedName>
</protein>
<evidence type="ECO:0000256" key="4">
    <source>
        <dbReference type="SAM" id="Coils"/>
    </source>
</evidence>
<dbReference type="InterPro" id="IPR003594">
    <property type="entry name" value="HATPase_dom"/>
</dbReference>
<feature type="transmembrane region" description="Helical" evidence="5">
    <location>
        <begin position="91"/>
        <end position="108"/>
    </location>
</feature>
<dbReference type="PANTHER" id="PTHR24421:SF62">
    <property type="entry name" value="SENSORY TRANSDUCTION HISTIDINE KINASE"/>
    <property type="match status" value="1"/>
</dbReference>
<dbReference type="CDD" id="cd16917">
    <property type="entry name" value="HATPase_UhpB-NarQ-NarX-like"/>
    <property type="match status" value="1"/>
</dbReference>
<dbReference type="PIRSF" id="PIRSF037434">
    <property type="entry name" value="STHK_ChrS"/>
    <property type="match status" value="1"/>
</dbReference>
<name>A0A8J3QGI3_9ACTN</name>
<organism evidence="7 8">
    <name type="scientific">Rhizocola hellebori</name>
    <dbReference type="NCBI Taxonomy" id="1392758"/>
    <lineage>
        <taxon>Bacteria</taxon>
        <taxon>Bacillati</taxon>
        <taxon>Actinomycetota</taxon>
        <taxon>Actinomycetes</taxon>
        <taxon>Micromonosporales</taxon>
        <taxon>Micromonosporaceae</taxon>
        <taxon>Rhizocola</taxon>
    </lineage>
</organism>
<evidence type="ECO:0000256" key="2">
    <source>
        <dbReference type="ARBA" id="ARBA00022777"/>
    </source>
</evidence>
<dbReference type="Gene3D" id="3.30.565.10">
    <property type="entry name" value="Histidine kinase-like ATPase, C-terminal domain"/>
    <property type="match status" value="1"/>
</dbReference>
<keyword evidence="1" id="KW-0808">Transferase</keyword>